<feature type="transmembrane region" description="Helical" evidence="1">
    <location>
        <begin position="305"/>
        <end position="326"/>
    </location>
</feature>
<evidence type="ECO:0000313" key="5">
    <source>
        <dbReference type="Proteomes" id="UP001438707"/>
    </source>
</evidence>
<dbReference type="Gene3D" id="1.25.40.500">
    <property type="entry name" value="TFIID subunit TAF5, NTD2 domain"/>
    <property type="match status" value="1"/>
</dbReference>
<dbReference type="AlphaFoldDB" id="A0AAW1QBW1"/>
<dbReference type="PANTHER" id="PTHR33741:SF5">
    <property type="entry name" value="TRANSMEMBRANE PROTEIN DDB_G0269096-RELATED"/>
    <property type="match status" value="1"/>
</dbReference>
<feature type="transmembrane region" description="Helical" evidence="1">
    <location>
        <begin position="332"/>
        <end position="350"/>
    </location>
</feature>
<feature type="domain" description="HPP transmembrane region" evidence="3">
    <location>
        <begin position="298"/>
        <end position="419"/>
    </location>
</feature>
<dbReference type="EMBL" id="JALJOS010000052">
    <property type="protein sequence ID" value="KAK9818953.1"/>
    <property type="molecule type" value="Genomic_DNA"/>
</dbReference>
<feature type="transmembrane region" description="Helical" evidence="1">
    <location>
        <begin position="461"/>
        <end position="483"/>
    </location>
</feature>
<protein>
    <submittedName>
        <fullName evidence="4">Uncharacterized protein</fullName>
    </submittedName>
</protein>
<dbReference type="InterPro" id="IPR007582">
    <property type="entry name" value="TFIID_NTD2"/>
</dbReference>
<sequence>MARPTQVHEFETFFGWINSCFAPAKEQLEPLLYPVFLHCCLGLLAQNMASDAQQMVKQYGRYFTGTMLRVRTASMTHQEVRELQQLTQPHDLQQWLLLKSAAAARVSVKLSMSSCALLMQFLSLRRPCLLFMIIDEHIVIQVAQDQPSDHAEAYKSTSTAPGVEQELSDQILTSQPFLQGIMRSASFSFQQDDQLAEDSSSIKAPCRTLSGCLQPPSTAHMGPRVLSQTRQSGHKKAVQAAVAPVPSPKDMEHILDVNSQDKQAPVATAARKGWLSRLGCYLTDRVSDLKGDGQKVPQRTDLLQVLLCFAGSMLSLMLTAGVSIWMAPGLSVPLLLAPLGATVAVLFGLLDSPAGQPRSIFVGTLMSCLIGSIVRVPLGHVLWVGGPLAVAISLSVMQLTGTIHPPGCGLALIVTLLSPSKPCSVYLDGTAEPWWRLPNAWELRRTLDGTYGSRIVQGLKLSTAAVIGTCIVLLIAIIVRWCLPKAKKWPSYW</sequence>
<gene>
    <name evidence="4" type="ORF">WJX74_007071</name>
</gene>
<feature type="transmembrane region" description="Helical" evidence="1">
    <location>
        <begin position="359"/>
        <end position="378"/>
    </location>
</feature>
<dbReference type="Pfam" id="PF04494">
    <property type="entry name" value="TFIID_NTD2"/>
    <property type="match status" value="1"/>
</dbReference>
<keyword evidence="1" id="KW-0472">Membrane</keyword>
<dbReference type="Proteomes" id="UP001438707">
    <property type="component" value="Unassembled WGS sequence"/>
</dbReference>
<organism evidence="4 5">
    <name type="scientific">Apatococcus lobatus</name>
    <dbReference type="NCBI Taxonomy" id="904363"/>
    <lineage>
        <taxon>Eukaryota</taxon>
        <taxon>Viridiplantae</taxon>
        <taxon>Chlorophyta</taxon>
        <taxon>core chlorophytes</taxon>
        <taxon>Trebouxiophyceae</taxon>
        <taxon>Chlorellales</taxon>
        <taxon>Chlorellaceae</taxon>
        <taxon>Apatococcus</taxon>
    </lineage>
</organism>
<proteinExistence type="predicted"/>
<dbReference type="InterPro" id="IPR007065">
    <property type="entry name" value="HPP"/>
</dbReference>
<name>A0AAW1QBW1_9CHLO</name>
<evidence type="ECO:0000313" key="4">
    <source>
        <dbReference type="EMBL" id="KAK9818953.1"/>
    </source>
</evidence>
<evidence type="ECO:0000256" key="1">
    <source>
        <dbReference type="SAM" id="Phobius"/>
    </source>
</evidence>
<evidence type="ECO:0000259" key="3">
    <source>
        <dbReference type="Pfam" id="PF04982"/>
    </source>
</evidence>
<feature type="domain" description="TFIID subunit TAF5 NTD2" evidence="2">
    <location>
        <begin position="8"/>
        <end position="138"/>
    </location>
</feature>
<dbReference type="SUPFAM" id="SSF160897">
    <property type="entry name" value="Taf5 N-terminal domain-like"/>
    <property type="match status" value="1"/>
</dbReference>
<comment type="caution">
    <text evidence="4">The sequence shown here is derived from an EMBL/GenBank/DDBJ whole genome shotgun (WGS) entry which is preliminary data.</text>
</comment>
<keyword evidence="5" id="KW-1185">Reference proteome</keyword>
<dbReference type="Pfam" id="PF04982">
    <property type="entry name" value="TM_HPP"/>
    <property type="match status" value="1"/>
</dbReference>
<evidence type="ECO:0000259" key="2">
    <source>
        <dbReference type="Pfam" id="PF04494"/>
    </source>
</evidence>
<keyword evidence="1" id="KW-0812">Transmembrane</keyword>
<keyword evidence="1" id="KW-1133">Transmembrane helix</keyword>
<reference evidence="4 5" key="1">
    <citation type="journal article" date="2024" name="Nat. Commun.">
        <title>Phylogenomics reveals the evolutionary origins of lichenization in chlorophyte algae.</title>
        <authorList>
            <person name="Puginier C."/>
            <person name="Libourel C."/>
            <person name="Otte J."/>
            <person name="Skaloud P."/>
            <person name="Haon M."/>
            <person name="Grisel S."/>
            <person name="Petersen M."/>
            <person name="Berrin J.G."/>
            <person name="Delaux P.M."/>
            <person name="Dal Grande F."/>
            <person name="Keller J."/>
        </authorList>
    </citation>
    <scope>NUCLEOTIDE SEQUENCE [LARGE SCALE GENOMIC DNA]</scope>
    <source>
        <strain evidence="4 5">SAG 2145</strain>
    </source>
</reference>
<dbReference type="PANTHER" id="PTHR33741">
    <property type="entry name" value="TRANSMEMBRANE PROTEIN DDB_G0269096-RELATED"/>
    <property type="match status" value="1"/>
</dbReference>
<accession>A0AAW1QBW1</accession>
<dbReference type="InterPro" id="IPR037264">
    <property type="entry name" value="TFIID_NTD2_sf"/>
</dbReference>
<dbReference type="InterPro" id="IPR058581">
    <property type="entry name" value="TM_HPP"/>
</dbReference>